<keyword evidence="1" id="KW-1133">Transmembrane helix</keyword>
<feature type="transmembrane region" description="Helical" evidence="1">
    <location>
        <begin position="69"/>
        <end position="89"/>
    </location>
</feature>
<accession>A0AB40A4D2</accession>
<proteinExistence type="predicted"/>
<keyword evidence="3" id="KW-0675">Receptor</keyword>
<evidence type="ECO:0000313" key="3">
    <source>
        <dbReference type="RefSeq" id="XP_036671329.3"/>
    </source>
</evidence>
<dbReference type="RefSeq" id="XP_036671329.3">
    <property type="nucleotide sequence ID" value="XM_036815434.3"/>
</dbReference>
<gene>
    <name evidence="3" type="primary">Or67d</name>
</gene>
<feature type="transmembrane region" description="Helical" evidence="1">
    <location>
        <begin position="37"/>
        <end position="63"/>
    </location>
</feature>
<protein>
    <submittedName>
        <fullName evidence="3">Odorant receptor 67d isoform X2</fullName>
    </submittedName>
</protein>
<organism evidence="2 3">
    <name type="scientific">Drosophila suzukii</name>
    <name type="common">Spotted-wing drosophila fruit fly</name>
    <dbReference type="NCBI Taxonomy" id="28584"/>
    <lineage>
        <taxon>Eukaryota</taxon>
        <taxon>Metazoa</taxon>
        <taxon>Ecdysozoa</taxon>
        <taxon>Arthropoda</taxon>
        <taxon>Hexapoda</taxon>
        <taxon>Insecta</taxon>
        <taxon>Pterygota</taxon>
        <taxon>Neoptera</taxon>
        <taxon>Endopterygota</taxon>
        <taxon>Diptera</taxon>
        <taxon>Brachycera</taxon>
        <taxon>Muscomorpha</taxon>
        <taxon>Ephydroidea</taxon>
        <taxon>Drosophilidae</taxon>
        <taxon>Drosophila</taxon>
        <taxon>Sophophora</taxon>
    </lineage>
</organism>
<reference evidence="3" key="1">
    <citation type="submission" date="2025-08" db="UniProtKB">
        <authorList>
            <consortium name="RefSeq"/>
        </authorList>
    </citation>
    <scope>IDENTIFICATION</scope>
</reference>
<name>A0AB40A4D2_DROSZ</name>
<evidence type="ECO:0000313" key="2">
    <source>
        <dbReference type="Proteomes" id="UP001652628"/>
    </source>
</evidence>
<dbReference type="Proteomes" id="UP001652628">
    <property type="component" value="Chromosome 3"/>
</dbReference>
<feature type="transmembrane region" description="Helical" evidence="1">
    <location>
        <begin position="179"/>
        <end position="199"/>
    </location>
</feature>
<keyword evidence="1" id="KW-0812">Transmembrane</keyword>
<keyword evidence="2" id="KW-1185">Reference proteome</keyword>
<dbReference type="GeneID" id="108012257"/>
<feature type="transmembrane region" description="Helical" evidence="1">
    <location>
        <begin position="132"/>
        <end position="159"/>
    </location>
</feature>
<sequence>MAKIEPVERYRKVIRMIRFCVGFCGNDVADPNFRMWWLTYSVIASIFFFFACTVYTIYVGVVINGDLTVILQAFAMVGSGFQGLTKLLVTANMASEMRGIQNTYENIYSEYGPKGGEYAKCLESRIRITWQLIIGFMIGYIILLGLIVGFPIFYLVVLHEKVLVMQFMMPLLDHTTDRGHLVLTAIHVGFIVFGGLGNYGGDIWRNSTRLLSKEMSSQE</sequence>
<dbReference type="AlphaFoldDB" id="A0AB40A4D2"/>
<evidence type="ECO:0000256" key="1">
    <source>
        <dbReference type="SAM" id="Phobius"/>
    </source>
</evidence>
<keyword evidence="1" id="KW-0472">Membrane</keyword>